<feature type="compositionally biased region" description="Polar residues" evidence="1">
    <location>
        <begin position="799"/>
        <end position="812"/>
    </location>
</feature>
<evidence type="ECO:0000256" key="1">
    <source>
        <dbReference type="SAM" id="MobiDB-lite"/>
    </source>
</evidence>
<dbReference type="PANTHER" id="PTHR46148:SF57">
    <property type="entry name" value="OS12G0499874 PROTEIN"/>
    <property type="match status" value="1"/>
</dbReference>
<protein>
    <recommendedName>
        <fullName evidence="2">Tf2-1-like SH3-like domain-containing protein</fullName>
    </recommendedName>
</protein>
<sequence length="812" mass="92874">MTDKVVLIKEKLKAAKDHQKSYADNRYKPLEFEVGDQVLLKVSPWKGMIRFGKKGKLALRYVGPFEILERIGPVAYQLRFPEELSNVHDTFHMLNLKKCLADANLHVPLDEIKRGPEFTWEREDHMKAKYLRLFADCAVEPIRSDEYAYSVLVMVSWDRMGTPTVLRGFLLHRSSINNSASLCNKFGESYFIFKFGILGLLHHVVTTIADRMRGQLPGEVVYTTLLSMVCVKYSASVRKVLTSKDTEDPRWSTSIKTGSHKCHLQRWEYFGSPYCVVIVLDKNIHRFIMDDPNITMEEYIRLEEEKARRHGQTFNWKTATYGKMEYCKDEDDSFTNLETEYPAIVFDDTSDATLSCEPTTDSENENDKVNMSSSLSPEPTFGYIEDLDFFKDFENEFRAIAYNDLKTKSDPLVEPSVSSQHIDKFETSLSEYDEEEQNILYFNDSFPLDVIFPNNLKTTKDNDDNIDITHPSRSNEINIDAKRSNELPRKNHDKIKKFEGLQYTDADIADFETRLTRIYRREVHRVQGCSGAEFGEAVLDLDTAGALQFQLGGVRRRMSWREGPECLMDWDLVYGGFSGYTPSYTLIRDPMLRLCHRLIACSIAGRSQEPKKVTVTDLFYLRGMDVSSVNVPYLLARYLRLFASGRKQGAMISGGCFVARLDEQFSLLTEERLQGLRVIVRDLHVIDMAELEGDAGGVTEEAPVAPGDGDEDEEMPQAVPPPPRTKGERIARLKEEVHGMHEALQGQREVLDSMASDFSRLTTWTITSLARLIDRASVSYTRYSESPVEYQRRTRQRTDGASTSTAPQQPDP</sequence>
<comment type="caution">
    <text evidence="3">The sequence shown here is derived from an EMBL/GenBank/DDBJ whole genome shotgun (WGS) entry which is preliminary data.</text>
</comment>
<dbReference type="Pfam" id="PF24626">
    <property type="entry name" value="SH3_Tf2-1"/>
    <property type="match status" value="1"/>
</dbReference>
<gene>
    <name evidence="3" type="ORF">Tco_0858297</name>
</gene>
<feature type="region of interest" description="Disordered" evidence="1">
    <location>
        <begin position="696"/>
        <end position="726"/>
    </location>
</feature>
<dbReference type="PANTHER" id="PTHR46148">
    <property type="entry name" value="CHROMO DOMAIN-CONTAINING PROTEIN"/>
    <property type="match status" value="1"/>
</dbReference>
<name>A0ABQ5B8T5_9ASTR</name>
<evidence type="ECO:0000313" key="3">
    <source>
        <dbReference type="EMBL" id="GJT11255.1"/>
    </source>
</evidence>
<evidence type="ECO:0000313" key="4">
    <source>
        <dbReference type="Proteomes" id="UP001151760"/>
    </source>
</evidence>
<feature type="region of interest" description="Disordered" evidence="1">
    <location>
        <begin position="782"/>
        <end position="812"/>
    </location>
</feature>
<reference evidence="3" key="1">
    <citation type="journal article" date="2022" name="Int. J. Mol. Sci.">
        <title>Draft Genome of Tanacetum Coccineum: Genomic Comparison of Closely Related Tanacetum-Family Plants.</title>
        <authorList>
            <person name="Yamashiro T."/>
            <person name="Shiraishi A."/>
            <person name="Nakayama K."/>
            <person name="Satake H."/>
        </authorList>
    </citation>
    <scope>NUCLEOTIDE SEQUENCE</scope>
</reference>
<proteinExistence type="predicted"/>
<organism evidence="3 4">
    <name type="scientific">Tanacetum coccineum</name>
    <dbReference type="NCBI Taxonomy" id="301880"/>
    <lineage>
        <taxon>Eukaryota</taxon>
        <taxon>Viridiplantae</taxon>
        <taxon>Streptophyta</taxon>
        <taxon>Embryophyta</taxon>
        <taxon>Tracheophyta</taxon>
        <taxon>Spermatophyta</taxon>
        <taxon>Magnoliopsida</taxon>
        <taxon>eudicotyledons</taxon>
        <taxon>Gunneridae</taxon>
        <taxon>Pentapetalae</taxon>
        <taxon>asterids</taxon>
        <taxon>campanulids</taxon>
        <taxon>Asterales</taxon>
        <taxon>Asteraceae</taxon>
        <taxon>Asteroideae</taxon>
        <taxon>Anthemideae</taxon>
        <taxon>Anthemidinae</taxon>
        <taxon>Tanacetum</taxon>
    </lineage>
</organism>
<keyword evidence="4" id="KW-1185">Reference proteome</keyword>
<feature type="region of interest" description="Disordered" evidence="1">
    <location>
        <begin position="356"/>
        <end position="375"/>
    </location>
</feature>
<dbReference type="Proteomes" id="UP001151760">
    <property type="component" value="Unassembled WGS sequence"/>
</dbReference>
<dbReference type="EMBL" id="BQNB010013053">
    <property type="protein sequence ID" value="GJT11255.1"/>
    <property type="molecule type" value="Genomic_DNA"/>
</dbReference>
<reference evidence="3" key="2">
    <citation type="submission" date="2022-01" db="EMBL/GenBank/DDBJ databases">
        <authorList>
            <person name="Yamashiro T."/>
            <person name="Shiraishi A."/>
            <person name="Satake H."/>
            <person name="Nakayama K."/>
        </authorList>
    </citation>
    <scope>NUCLEOTIDE SEQUENCE</scope>
</reference>
<accession>A0ABQ5B8T5</accession>
<feature type="domain" description="Tf2-1-like SH3-like" evidence="2">
    <location>
        <begin position="35"/>
        <end position="99"/>
    </location>
</feature>
<evidence type="ECO:0000259" key="2">
    <source>
        <dbReference type="Pfam" id="PF24626"/>
    </source>
</evidence>
<dbReference type="InterPro" id="IPR056924">
    <property type="entry name" value="SH3_Tf2-1"/>
</dbReference>